<evidence type="ECO:0000256" key="3">
    <source>
        <dbReference type="ARBA" id="ARBA00004922"/>
    </source>
</evidence>
<dbReference type="SUPFAM" id="SSF64005">
    <property type="entry name" value="Undecaprenyl diphosphate synthase"/>
    <property type="match status" value="1"/>
</dbReference>
<evidence type="ECO:0000256" key="8">
    <source>
        <dbReference type="ARBA" id="ARBA00022824"/>
    </source>
</evidence>
<dbReference type="InterPro" id="IPR036424">
    <property type="entry name" value="UPP_synth-like_sf"/>
</dbReference>
<evidence type="ECO:0000256" key="7">
    <source>
        <dbReference type="ARBA" id="ARBA00022692"/>
    </source>
</evidence>
<keyword evidence="11" id="KW-0472">Membrane</keyword>
<evidence type="ECO:0000256" key="1">
    <source>
        <dbReference type="ARBA" id="ARBA00001946"/>
    </source>
</evidence>
<keyword evidence="10" id="KW-1133">Transmembrane helix</keyword>
<dbReference type="GO" id="GO:0045547">
    <property type="term" value="F:ditrans,polycis-polyprenyl diphosphate synthase [(2E,6E)-farnesyl diphosphate specific] activity"/>
    <property type="evidence" value="ECO:0007669"/>
    <property type="project" value="UniProtKB-EC"/>
</dbReference>
<accession>A0AAP0KN57</accession>
<keyword evidence="9" id="KW-0460">Magnesium</keyword>
<gene>
    <name evidence="13" type="ORF">Sjap_002253</name>
</gene>
<comment type="cofactor">
    <cofactor evidence="1">
        <name>Mg(2+)</name>
        <dbReference type="ChEBI" id="CHEBI:18420"/>
    </cofactor>
</comment>
<protein>
    <recommendedName>
        <fullName evidence="5">ditrans,polycis-polyprenyl diphosphate synthase [(2E,6E)-farnesyldiphosphate specific]</fullName>
        <ecNumber evidence="5">2.5.1.87</ecNumber>
    </recommendedName>
</protein>
<sequence length="262" mass="30100">MLNRPQFFEFADYKIRNHDDEGFPYSYSGIIFLQFAWNIIHLLASMSYVFWDIIYLFQSYLISSGLLKKYKSLNINQIHHLAIVIESEEAHNTSRVIELLRWLTTLGVNSICLYDMDGVLKKSKDIILTELDDASLFELEAEKKKPLHEQKQRIVEFASLSDGKEGITRAANYLCSHDVKIANGTLVFTEANMSQALKACGYVGLDPNLLIVYGPARCHLGFPPWRLRYTEIVHMGPLKSMRYGALVKAIYQFLKVRQNHGT</sequence>
<evidence type="ECO:0000256" key="9">
    <source>
        <dbReference type="ARBA" id="ARBA00022842"/>
    </source>
</evidence>
<evidence type="ECO:0000256" key="4">
    <source>
        <dbReference type="ARBA" id="ARBA00005432"/>
    </source>
</evidence>
<keyword evidence="14" id="KW-1185">Reference proteome</keyword>
<name>A0AAP0KN57_9MAGN</name>
<keyword evidence="7" id="KW-0812">Transmembrane</keyword>
<dbReference type="GO" id="GO:0005789">
    <property type="term" value="C:endoplasmic reticulum membrane"/>
    <property type="evidence" value="ECO:0007669"/>
    <property type="project" value="UniProtKB-SubCell"/>
</dbReference>
<dbReference type="AlphaFoldDB" id="A0AAP0KN57"/>
<evidence type="ECO:0000256" key="5">
    <source>
        <dbReference type="ARBA" id="ARBA00012596"/>
    </source>
</evidence>
<dbReference type="GO" id="GO:1904423">
    <property type="term" value="C:dehydrodolichyl diphosphate synthase complex"/>
    <property type="evidence" value="ECO:0007669"/>
    <property type="project" value="InterPro"/>
</dbReference>
<comment type="subcellular location">
    <subcellularLocation>
        <location evidence="2">Endoplasmic reticulum membrane</location>
    </subcellularLocation>
</comment>
<keyword evidence="6" id="KW-0808">Transferase</keyword>
<comment type="catalytic activity">
    <reaction evidence="12">
        <text>n isopentenyl diphosphate + (2E,6E)-farnesyl diphosphate = a di-trans,poly-cis-polyprenyl diphosphate + n diphosphate</text>
        <dbReference type="Rhea" id="RHEA:53008"/>
        <dbReference type="Rhea" id="RHEA-COMP:19494"/>
        <dbReference type="ChEBI" id="CHEBI:33019"/>
        <dbReference type="ChEBI" id="CHEBI:128769"/>
        <dbReference type="ChEBI" id="CHEBI:136960"/>
        <dbReference type="ChEBI" id="CHEBI:175763"/>
        <dbReference type="EC" id="2.5.1.87"/>
    </reaction>
</comment>
<comment type="similarity">
    <text evidence="4">Belongs to the UPP synthase family.</text>
</comment>
<evidence type="ECO:0000256" key="2">
    <source>
        <dbReference type="ARBA" id="ARBA00004586"/>
    </source>
</evidence>
<proteinExistence type="inferred from homology"/>
<evidence type="ECO:0000313" key="14">
    <source>
        <dbReference type="Proteomes" id="UP001417504"/>
    </source>
</evidence>
<reference evidence="13 14" key="1">
    <citation type="submission" date="2024-01" db="EMBL/GenBank/DDBJ databases">
        <title>Genome assemblies of Stephania.</title>
        <authorList>
            <person name="Yang L."/>
        </authorList>
    </citation>
    <scope>NUCLEOTIDE SEQUENCE [LARGE SCALE GENOMIC DNA]</scope>
    <source>
        <strain evidence="13">QJT</strain>
        <tissue evidence="13">Leaf</tissue>
    </source>
</reference>
<dbReference type="PANTHER" id="PTHR21528">
    <property type="entry name" value="DEHYDRODOLICHYL DIPHOSPHATE SYNTHASE COMPLEX SUBUNIT NUS1"/>
    <property type="match status" value="1"/>
</dbReference>
<evidence type="ECO:0000256" key="12">
    <source>
        <dbReference type="ARBA" id="ARBA00047353"/>
    </source>
</evidence>
<evidence type="ECO:0000313" key="13">
    <source>
        <dbReference type="EMBL" id="KAK9154773.1"/>
    </source>
</evidence>
<dbReference type="EMBL" id="JBBNAE010000001">
    <property type="protein sequence ID" value="KAK9154773.1"/>
    <property type="molecule type" value="Genomic_DNA"/>
</dbReference>
<evidence type="ECO:0000256" key="6">
    <source>
        <dbReference type="ARBA" id="ARBA00022679"/>
    </source>
</evidence>
<keyword evidence="8" id="KW-0256">Endoplasmic reticulum</keyword>
<dbReference type="PANTHER" id="PTHR21528:SF0">
    <property type="entry name" value="DEHYDRODOLICHYL DIPHOSPHATE SYNTHASE COMPLEX SUBUNIT NUS1"/>
    <property type="match status" value="1"/>
</dbReference>
<dbReference type="EC" id="2.5.1.87" evidence="5"/>
<evidence type="ECO:0000256" key="11">
    <source>
        <dbReference type="ARBA" id="ARBA00023136"/>
    </source>
</evidence>
<evidence type="ECO:0000256" key="10">
    <source>
        <dbReference type="ARBA" id="ARBA00022989"/>
    </source>
</evidence>
<comment type="pathway">
    <text evidence="3">Protein modification; protein glycosylation.</text>
</comment>
<organism evidence="13 14">
    <name type="scientific">Stephania japonica</name>
    <dbReference type="NCBI Taxonomy" id="461633"/>
    <lineage>
        <taxon>Eukaryota</taxon>
        <taxon>Viridiplantae</taxon>
        <taxon>Streptophyta</taxon>
        <taxon>Embryophyta</taxon>
        <taxon>Tracheophyta</taxon>
        <taxon>Spermatophyta</taxon>
        <taxon>Magnoliopsida</taxon>
        <taxon>Ranunculales</taxon>
        <taxon>Menispermaceae</taxon>
        <taxon>Menispermoideae</taxon>
        <taxon>Cissampelideae</taxon>
        <taxon>Stephania</taxon>
    </lineage>
</organism>
<dbReference type="InterPro" id="IPR038887">
    <property type="entry name" value="Nus1/NgBR"/>
</dbReference>
<comment type="caution">
    <text evidence="13">The sequence shown here is derived from an EMBL/GenBank/DDBJ whole genome shotgun (WGS) entry which is preliminary data.</text>
</comment>
<dbReference type="Gene3D" id="3.40.1180.10">
    <property type="entry name" value="Decaprenyl diphosphate synthase-like"/>
    <property type="match status" value="1"/>
</dbReference>
<dbReference type="Proteomes" id="UP001417504">
    <property type="component" value="Unassembled WGS sequence"/>
</dbReference>